<organism evidence="1 2">
    <name type="scientific">Sulfitobacter alexandrii</name>
    <dbReference type="NCBI Taxonomy" id="1917485"/>
    <lineage>
        <taxon>Bacteria</taxon>
        <taxon>Pseudomonadati</taxon>
        <taxon>Pseudomonadota</taxon>
        <taxon>Alphaproteobacteria</taxon>
        <taxon>Rhodobacterales</taxon>
        <taxon>Roseobacteraceae</taxon>
        <taxon>Sulfitobacter</taxon>
    </lineage>
</organism>
<dbReference type="KEGG" id="suam:BOO69_18230"/>
<gene>
    <name evidence="1" type="ORF">BOO69_18230</name>
</gene>
<name>A0A1J0WL91_9RHOB</name>
<sequence length="107" mass="11598">MITAQDTFQHFGTAGAARGAGFAPLAQGRQRREAQIKRAPLEGMQILLDCLTATRLAEPDNQCLDLFDEEGDDLDEIVLSDLVPQASYLLPIDHAGSPSRFMIAGKV</sequence>
<accession>A0A1J0WL91</accession>
<dbReference type="AlphaFoldDB" id="A0A1J0WL91"/>
<protein>
    <submittedName>
        <fullName evidence="1">Uncharacterized protein</fullName>
    </submittedName>
</protein>
<evidence type="ECO:0000313" key="1">
    <source>
        <dbReference type="EMBL" id="APE45137.1"/>
    </source>
</evidence>
<dbReference type="STRING" id="1917485.BOO69_18230"/>
<proteinExistence type="predicted"/>
<evidence type="ECO:0000313" key="2">
    <source>
        <dbReference type="Proteomes" id="UP000181897"/>
    </source>
</evidence>
<keyword evidence="2" id="KW-1185">Reference proteome</keyword>
<reference evidence="1 2" key="1">
    <citation type="submission" date="2016-11" db="EMBL/GenBank/DDBJ databases">
        <title>Complete genome sequence of Sulfitobacter sp. AM1-D1, a toxic bacteria associated with marine dinoflagellate Alexandrium minutum in East China Sea.</title>
        <authorList>
            <person name="Yang Q."/>
            <person name="Zhang X."/>
            <person name="Tian X."/>
        </authorList>
    </citation>
    <scope>NUCLEOTIDE SEQUENCE [LARGE SCALE GENOMIC DNA]</scope>
    <source>
        <strain evidence="1 2">AM1-D1</strain>
    </source>
</reference>
<dbReference type="Proteomes" id="UP000181897">
    <property type="component" value="Chromosome"/>
</dbReference>
<dbReference type="EMBL" id="CP018076">
    <property type="protein sequence ID" value="APE45137.1"/>
    <property type="molecule type" value="Genomic_DNA"/>
</dbReference>